<organism evidence="2 3">
    <name type="scientific">Sulfuricella denitrificans (strain DSM 22764 / NBRC 105220 / skB26)</name>
    <dbReference type="NCBI Taxonomy" id="1163617"/>
    <lineage>
        <taxon>Bacteria</taxon>
        <taxon>Pseudomonadati</taxon>
        <taxon>Pseudomonadota</taxon>
        <taxon>Betaproteobacteria</taxon>
        <taxon>Nitrosomonadales</taxon>
        <taxon>Sulfuricellaceae</taxon>
        <taxon>Sulfuricella</taxon>
    </lineage>
</organism>
<accession>S6AAB9</accession>
<dbReference type="Pfam" id="PF01593">
    <property type="entry name" value="Amino_oxidase"/>
    <property type="match status" value="1"/>
</dbReference>
<dbReference type="GO" id="GO:0016491">
    <property type="term" value="F:oxidoreductase activity"/>
    <property type="evidence" value="ECO:0007669"/>
    <property type="project" value="InterPro"/>
</dbReference>
<dbReference type="STRING" id="1163617.SCD_n01778"/>
<dbReference type="InterPro" id="IPR050464">
    <property type="entry name" value="Zeta_carotene_desat/Oxidored"/>
</dbReference>
<dbReference type="eggNOG" id="COG1232">
    <property type="taxonomic scope" value="Bacteria"/>
</dbReference>
<evidence type="ECO:0000313" key="2">
    <source>
        <dbReference type="EMBL" id="BAN35590.1"/>
    </source>
</evidence>
<keyword evidence="3" id="KW-1185">Reference proteome</keyword>
<dbReference type="InterPro" id="IPR036188">
    <property type="entry name" value="FAD/NAD-bd_sf"/>
</dbReference>
<dbReference type="NCBIfam" id="TIGR03467">
    <property type="entry name" value="HpnE"/>
    <property type="match status" value="1"/>
</dbReference>
<dbReference type="SUPFAM" id="SSF51905">
    <property type="entry name" value="FAD/NAD(P)-binding domain"/>
    <property type="match status" value="1"/>
</dbReference>
<dbReference type="InterPro" id="IPR002937">
    <property type="entry name" value="Amino_oxidase"/>
</dbReference>
<dbReference type="RefSeq" id="WP_009204782.1">
    <property type="nucleotide sequence ID" value="NC_022357.1"/>
</dbReference>
<dbReference type="Gene3D" id="3.50.50.60">
    <property type="entry name" value="FAD/NAD(P)-binding domain"/>
    <property type="match status" value="1"/>
</dbReference>
<feature type="domain" description="Amine oxidase" evidence="1">
    <location>
        <begin position="11"/>
        <end position="424"/>
    </location>
</feature>
<dbReference type="AlphaFoldDB" id="S6AAB9"/>
<dbReference type="Proteomes" id="UP000015559">
    <property type="component" value="Chromosome"/>
</dbReference>
<reference evidence="2 3" key="1">
    <citation type="journal article" date="2012" name="Appl. Environ. Microbiol.">
        <title>Draft genome sequence of a psychrotolerant sulfur-oxidizing bacterium, Sulfuricella denitrificans skB26, and proteomic insights into cold adaptation.</title>
        <authorList>
            <person name="Watanabe T."/>
            <person name="Kojima H."/>
            <person name="Fukui M."/>
        </authorList>
    </citation>
    <scope>NUCLEOTIDE SEQUENCE [LARGE SCALE GENOMIC DNA]</scope>
    <source>
        <strain evidence="3">skB26</strain>
    </source>
</reference>
<evidence type="ECO:0000313" key="3">
    <source>
        <dbReference type="Proteomes" id="UP000015559"/>
    </source>
</evidence>
<dbReference type="InterPro" id="IPR017830">
    <property type="entry name" value="SQase_HpnE"/>
</dbReference>
<dbReference type="PANTHER" id="PTHR42923:SF47">
    <property type="entry name" value="BLR3003 PROTEIN"/>
    <property type="match status" value="1"/>
</dbReference>
<gene>
    <name evidence="2" type="ORF">SCD_n01778</name>
</gene>
<proteinExistence type="predicted"/>
<dbReference type="PRINTS" id="PR00419">
    <property type="entry name" value="ADXRDTASE"/>
</dbReference>
<dbReference type="PANTHER" id="PTHR42923">
    <property type="entry name" value="PROTOPORPHYRINOGEN OXIDASE"/>
    <property type="match status" value="1"/>
</dbReference>
<dbReference type="KEGG" id="sdr:SCD_n01778"/>
<sequence length="428" mass="46644">MRVAVIGAGYAGLAAAVELAAKGIPVTVFEAARQLGGRARRVDYRGMALDNGQHILLGAYRETLRLMRMTGADPAVLLLRLPLQLVIPGRFSLQAAPLPAPLHLVLALLTAHGLTWGERLSAARFMSVMRRRNFRLNDDIDAGKMLTMHGQIGNLRRYLWEPLCIGALNTPLETASAQVFLNVLRDSLAGSREDSDMLLPLANLTHLFPEHAAAFIESHGGKIVHSQPVLAVKAEAAGFSLEMQSGSEKFDQVISAVPPQRLAALTANLPELAEARAQVARFSYQPIYSVFLQYPAATRLSRPMIGLYGGVTQWVLDRGQLNHENGLLCAVISSEGPHQTLDHDDLAQRVHDELRVLLPDLPQPLWHKVIAEKRATFACSPGMERPDQVTPLPNFFLAGDYTAGDYPATLESAVRSGVKCAKLIQESA</sequence>
<protein>
    <submittedName>
        <fullName evidence="2">Squalene-associated FAD-dependent desaturase</fullName>
    </submittedName>
</protein>
<evidence type="ECO:0000259" key="1">
    <source>
        <dbReference type="Pfam" id="PF01593"/>
    </source>
</evidence>
<dbReference type="EMBL" id="AP013066">
    <property type="protein sequence ID" value="BAN35590.1"/>
    <property type="molecule type" value="Genomic_DNA"/>
</dbReference>
<dbReference type="HOGENOM" id="CLU_022687_2_1_4"/>
<dbReference type="OrthoDB" id="7849608at2"/>
<name>S6AAB9_SULDS</name>